<sequence>MKHLYKKSELTFSLVLVGLYVALFSIADNLSRSIGIEKILTAPLSVLFVAVLYVWIHKNGLLKKYGLCAFDGKAKDYFYFIPLFVIGSCNLWNGVQINCSPMETALYVSSMLCVGFIEELIFRGFLFKAMAKDGIKSAIIVSSITFGLGHIINLVNGAELLPTFLQIIYATAIGFLFTMLFHKGKCLWPCIITHSVVNSLSVIGVESTTTEKIISAVILTAVSLGYTALIYKNKKHCKT</sequence>
<feature type="transmembrane region" description="Helical" evidence="1">
    <location>
        <begin position="213"/>
        <end position="231"/>
    </location>
</feature>
<feature type="transmembrane region" description="Helical" evidence="1">
    <location>
        <begin position="138"/>
        <end position="155"/>
    </location>
</feature>
<evidence type="ECO:0000256" key="1">
    <source>
        <dbReference type="SAM" id="Phobius"/>
    </source>
</evidence>
<dbReference type="GO" id="GO:0080120">
    <property type="term" value="P:CAAX-box protein maturation"/>
    <property type="evidence" value="ECO:0007669"/>
    <property type="project" value="UniProtKB-ARBA"/>
</dbReference>
<dbReference type="STRING" id="1261.HMPREF3195_01677"/>
<dbReference type="PATRIC" id="fig|1261.5.peg.1682"/>
<keyword evidence="1" id="KW-1133">Transmembrane helix</keyword>
<name>A0A135YND5_9FIRM</name>
<evidence type="ECO:0000313" key="5">
    <source>
        <dbReference type="Proteomes" id="UP000070326"/>
    </source>
</evidence>
<reference evidence="4 6" key="2">
    <citation type="submission" date="2018-06" db="EMBL/GenBank/DDBJ databases">
        <authorList>
            <consortium name="Pathogen Informatics"/>
            <person name="Doyle S."/>
        </authorList>
    </citation>
    <scope>NUCLEOTIDE SEQUENCE [LARGE SCALE GENOMIC DNA]</scope>
    <source>
        <strain evidence="4 6">NCTC11460</strain>
    </source>
</reference>
<feature type="transmembrane region" description="Helical" evidence="1">
    <location>
        <begin position="161"/>
        <end position="180"/>
    </location>
</feature>
<feature type="transmembrane region" description="Helical" evidence="1">
    <location>
        <begin position="77"/>
        <end position="95"/>
    </location>
</feature>
<feature type="transmembrane region" description="Helical" evidence="1">
    <location>
        <begin position="39"/>
        <end position="56"/>
    </location>
</feature>
<keyword evidence="3" id="KW-0378">Hydrolase</keyword>
<dbReference type="GO" id="GO:0004175">
    <property type="term" value="F:endopeptidase activity"/>
    <property type="evidence" value="ECO:0007669"/>
    <property type="project" value="UniProtKB-ARBA"/>
</dbReference>
<proteinExistence type="predicted"/>
<dbReference type="Proteomes" id="UP000255101">
    <property type="component" value="Unassembled WGS sequence"/>
</dbReference>
<accession>A0A135YND5</accession>
<feature type="domain" description="CAAX prenyl protease 2/Lysostaphin resistance protein A-like" evidence="2">
    <location>
        <begin position="104"/>
        <end position="199"/>
    </location>
</feature>
<keyword evidence="1" id="KW-0812">Transmembrane</keyword>
<dbReference type="InterPro" id="IPR052710">
    <property type="entry name" value="CAAX_protease"/>
</dbReference>
<dbReference type="EMBL" id="LSQZ01000085">
    <property type="protein sequence ID" value="KXI10935.1"/>
    <property type="molecule type" value="Genomic_DNA"/>
</dbReference>
<evidence type="ECO:0000313" key="4">
    <source>
        <dbReference type="EMBL" id="SUB60929.1"/>
    </source>
</evidence>
<feature type="transmembrane region" description="Helical" evidence="1">
    <location>
        <begin position="107"/>
        <end position="126"/>
    </location>
</feature>
<dbReference type="Proteomes" id="UP000070326">
    <property type="component" value="Unassembled WGS sequence"/>
</dbReference>
<evidence type="ECO:0000313" key="6">
    <source>
        <dbReference type="Proteomes" id="UP000255101"/>
    </source>
</evidence>
<dbReference type="PANTHER" id="PTHR36435:SF1">
    <property type="entry name" value="CAAX AMINO TERMINAL PROTEASE FAMILY PROTEIN"/>
    <property type="match status" value="1"/>
</dbReference>
<keyword evidence="3" id="KW-0645">Protease</keyword>
<protein>
    <submittedName>
        <fullName evidence="3">CAAX amino terminal protease family protein</fullName>
    </submittedName>
    <submittedName>
        <fullName evidence="4">CAAX amino terminal protease self- immunity</fullName>
    </submittedName>
</protein>
<keyword evidence="1" id="KW-0472">Membrane</keyword>
<organism evidence="3 5">
    <name type="scientific">Peptostreptococcus anaerobius</name>
    <dbReference type="NCBI Taxonomy" id="1261"/>
    <lineage>
        <taxon>Bacteria</taxon>
        <taxon>Bacillati</taxon>
        <taxon>Bacillota</taxon>
        <taxon>Clostridia</taxon>
        <taxon>Peptostreptococcales</taxon>
        <taxon>Peptostreptococcaceae</taxon>
        <taxon>Peptostreptococcus</taxon>
    </lineage>
</organism>
<evidence type="ECO:0000259" key="2">
    <source>
        <dbReference type="Pfam" id="PF02517"/>
    </source>
</evidence>
<evidence type="ECO:0000313" key="3">
    <source>
        <dbReference type="EMBL" id="KXI10935.1"/>
    </source>
</evidence>
<dbReference type="Pfam" id="PF02517">
    <property type="entry name" value="Rce1-like"/>
    <property type="match status" value="1"/>
</dbReference>
<dbReference type="PANTHER" id="PTHR36435">
    <property type="entry name" value="SLR1288 PROTEIN"/>
    <property type="match status" value="1"/>
</dbReference>
<dbReference type="EMBL" id="UGTB01000004">
    <property type="protein sequence ID" value="SUB60929.1"/>
    <property type="molecule type" value="Genomic_DNA"/>
</dbReference>
<dbReference type="AlphaFoldDB" id="A0A135YND5"/>
<feature type="transmembrane region" description="Helical" evidence="1">
    <location>
        <begin position="9"/>
        <end position="27"/>
    </location>
</feature>
<gene>
    <name evidence="3" type="ORF">HMPREF3195_01677</name>
    <name evidence="4" type="ORF">NCTC11460_00844</name>
</gene>
<dbReference type="InterPro" id="IPR003675">
    <property type="entry name" value="Rce1/LyrA-like_dom"/>
</dbReference>
<dbReference type="GO" id="GO:0006508">
    <property type="term" value="P:proteolysis"/>
    <property type="evidence" value="ECO:0007669"/>
    <property type="project" value="UniProtKB-KW"/>
</dbReference>
<dbReference type="eggNOG" id="COG1266">
    <property type="taxonomic scope" value="Bacteria"/>
</dbReference>
<reference evidence="3 5" key="1">
    <citation type="submission" date="2016-02" db="EMBL/GenBank/DDBJ databases">
        <authorList>
            <person name="Wen L."/>
            <person name="He K."/>
            <person name="Yang H."/>
        </authorList>
    </citation>
    <scope>NUCLEOTIDE SEQUENCE [LARGE SCALE GENOMIC DNA]</scope>
    <source>
        <strain evidence="3 5">MJR8628A</strain>
    </source>
</reference>